<dbReference type="InterPro" id="IPR041347">
    <property type="entry name" value="MftR_C"/>
</dbReference>
<reference evidence="4 5" key="1">
    <citation type="submission" date="2016-10" db="EMBL/GenBank/DDBJ databases">
        <title>Genome sequence of Mycobacterium talmonii.</title>
        <authorList>
            <person name="Greninger A.L."/>
            <person name="Elliott B."/>
            <person name="Vasireddy S."/>
            <person name="Vasireddy R."/>
        </authorList>
    </citation>
    <scope>NUCLEOTIDE SEQUENCE [LARGE SCALE GENOMIC DNA]</scope>
    <source>
        <strain evidence="5">NE-TNMC-100812</strain>
    </source>
</reference>
<dbReference type="EMBL" id="MLQM01000017">
    <property type="protein sequence ID" value="OHV05442.1"/>
    <property type="molecule type" value="Genomic_DNA"/>
</dbReference>
<dbReference type="PROSITE" id="PS50977">
    <property type="entry name" value="HTH_TETR_2"/>
    <property type="match status" value="1"/>
</dbReference>
<dbReference type="Gene3D" id="1.10.357.10">
    <property type="entry name" value="Tetracycline Repressor, domain 2"/>
    <property type="match status" value="1"/>
</dbReference>
<proteinExistence type="predicted"/>
<comment type="caution">
    <text evidence="4">The sequence shown here is derived from an EMBL/GenBank/DDBJ whole genome shotgun (WGS) entry which is preliminary data.</text>
</comment>
<protein>
    <recommendedName>
        <fullName evidence="3">HTH tetR-type domain-containing protein</fullName>
    </recommendedName>
</protein>
<gene>
    <name evidence="4" type="ORF">BKN37_05710</name>
</gene>
<name>A0A1S1NN08_9MYCO</name>
<evidence type="ECO:0000256" key="1">
    <source>
        <dbReference type="ARBA" id="ARBA00023125"/>
    </source>
</evidence>
<dbReference type="RefSeq" id="WP_071023018.1">
    <property type="nucleotide sequence ID" value="NZ_MLQM01000017.1"/>
</dbReference>
<evidence type="ECO:0000313" key="5">
    <source>
        <dbReference type="Proteomes" id="UP000179734"/>
    </source>
</evidence>
<dbReference type="SUPFAM" id="SSF46689">
    <property type="entry name" value="Homeodomain-like"/>
    <property type="match status" value="1"/>
</dbReference>
<sequence length="209" mass="23489">MAESPPVTDGPQQSTRLRRMQRGRRELALEALKQYELKGFTQTTVEEIALAADYAPSTFFRHFGTKENAVFYDIDERMMSYRALLADPPPTGEGWSRTREVLLENAVYWLESDPEFAPARTRLCHTEPALHNRYLEYCAEVEDIIKQVLAADRGRDPQTDIVAGVVAGAAVAAFRTALRVWLAHGGRVVDHLRTGLDAMEAGLPPGRYR</sequence>
<feature type="DNA-binding region" description="H-T-H motif" evidence="2">
    <location>
        <begin position="44"/>
        <end position="63"/>
    </location>
</feature>
<dbReference type="GO" id="GO:0003677">
    <property type="term" value="F:DNA binding"/>
    <property type="evidence" value="ECO:0007669"/>
    <property type="project" value="UniProtKB-UniRule"/>
</dbReference>
<evidence type="ECO:0000256" key="2">
    <source>
        <dbReference type="PROSITE-ProRule" id="PRU00335"/>
    </source>
</evidence>
<dbReference type="Proteomes" id="UP000179734">
    <property type="component" value="Unassembled WGS sequence"/>
</dbReference>
<evidence type="ECO:0000259" key="3">
    <source>
        <dbReference type="PROSITE" id="PS50977"/>
    </source>
</evidence>
<keyword evidence="1 2" id="KW-0238">DNA-binding</keyword>
<dbReference type="InterPro" id="IPR009057">
    <property type="entry name" value="Homeodomain-like_sf"/>
</dbReference>
<feature type="domain" description="HTH tetR-type" evidence="3">
    <location>
        <begin position="21"/>
        <end position="81"/>
    </location>
</feature>
<dbReference type="AlphaFoldDB" id="A0A1S1NN08"/>
<dbReference type="Gene3D" id="1.10.10.60">
    <property type="entry name" value="Homeodomain-like"/>
    <property type="match status" value="1"/>
</dbReference>
<accession>A0A1S1NN08</accession>
<evidence type="ECO:0000313" key="4">
    <source>
        <dbReference type="EMBL" id="OHV05442.1"/>
    </source>
</evidence>
<dbReference type="InterPro" id="IPR001647">
    <property type="entry name" value="HTH_TetR"/>
</dbReference>
<dbReference type="Pfam" id="PF00440">
    <property type="entry name" value="TetR_N"/>
    <property type="match status" value="1"/>
</dbReference>
<keyword evidence="5" id="KW-1185">Reference proteome</keyword>
<organism evidence="4 5">
    <name type="scientific">Mycobacterium talmoniae</name>
    <dbReference type="NCBI Taxonomy" id="1858794"/>
    <lineage>
        <taxon>Bacteria</taxon>
        <taxon>Bacillati</taxon>
        <taxon>Actinomycetota</taxon>
        <taxon>Actinomycetes</taxon>
        <taxon>Mycobacteriales</taxon>
        <taxon>Mycobacteriaceae</taxon>
        <taxon>Mycobacterium</taxon>
    </lineage>
</organism>
<dbReference type="Pfam" id="PF17754">
    <property type="entry name" value="TetR_C_14"/>
    <property type="match status" value="1"/>
</dbReference>